<feature type="transmembrane region" description="Helical" evidence="1">
    <location>
        <begin position="206"/>
        <end position="228"/>
    </location>
</feature>
<gene>
    <name evidence="2" type="ORF">D6T64_14090</name>
</gene>
<dbReference type="AlphaFoldDB" id="A0A3A5MN43"/>
<keyword evidence="1" id="KW-0472">Membrane</keyword>
<feature type="transmembrane region" description="Helical" evidence="1">
    <location>
        <begin position="171"/>
        <end position="200"/>
    </location>
</feature>
<comment type="caution">
    <text evidence="2">The sequence shown here is derived from an EMBL/GenBank/DDBJ whole genome shotgun (WGS) entry which is preliminary data.</text>
</comment>
<sequence length="380" mass="40048">MTPDAYGPPPAYAPATGYGPPPGYAPAGYYPGPGGPPPAWAPPPKPGLIPLRPLNFGTLLWAPFQVLRRNPRATFGSALLIQSVLTFVTVIVVGLVTAWSLGRIDSAPAGDVEAVTAGATLTIILSVLVPLALQLIGSALLQGVIVVEVARATLGQKLTLRALWRIAGRRLWVLVLWTVILVGVLLIAVAVLAGLVTVLVLLGDGFVALGVIVGIFGGLGLLALGLWLSTKTSLVPSLIVLEHLSIRSAVLRSWRLTRGYFWRTLGIQLLVALIVSIVAQIVTTPLSLIFTYAIGLVDPNAAMEAYIPSVILYILTLFIALIFGAVAAVVQSATTVLIYLDLRMRTEGLDLELQRFVESAQAGGSVADPYLVPPTSRPTA</sequence>
<keyword evidence="1" id="KW-1133">Transmembrane helix</keyword>
<organism evidence="2 3">
    <name type="scientific">Cryobacterium melibiosiphilum</name>
    <dbReference type="NCBI Taxonomy" id="995039"/>
    <lineage>
        <taxon>Bacteria</taxon>
        <taxon>Bacillati</taxon>
        <taxon>Actinomycetota</taxon>
        <taxon>Actinomycetes</taxon>
        <taxon>Micrococcales</taxon>
        <taxon>Microbacteriaceae</taxon>
        <taxon>Cryobacterium</taxon>
    </lineage>
</organism>
<evidence type="ECO:0000313" key="3">
    <source>
        <dbReference type="Proteomes" id="UP000272015"/>
    </source>
</evidence>
<proteinExistence type="predicted"/>
<keyword evidence="1" id="KW-0812">Transmembrane</keyword>
<protein>
    <recommendedName>
        <fullName evidence="4">Glycerophosphoryl diester phosphodiesterase membrane domain-containing protein</fullName>
    </recommendedName>
</protein>
<evidence type="ECO:0000256" key="1">
    <source>
        <dbReference type="SAM" id="Phobius"/>
    </source>
</evidence>
<dbReference type="Proteomes" id="UP000272015">
    <property type="component" value="Unassembled WGS sequence"/>
</dbReference>
<keyword evidence="3" id="KW-1185">Reference proteome</keyword>
<feature type="transmembrane region" description="Helical" evidence="1">
    <location>
        <begin position="310"/>
        <end position="340"/>
    </location>
</feature>
<name>A0A3A5MN43_9MICO</name>
<feature type="transmembrane region" description="Helical" evidence="1">
    <location>
        <begin position="78"/>
        <end position="101"/>
    </location>
</feature>
<accession>A0A3A5MN43</accession>
<reference evidence="2 3" key="1">
    <citation type="submission" date="2018-09" db="EMBL/GenBank/DDBJ databases">
        <title>Novel species of Cryobacterium.</title>
        <authorList>
            <person name="Liu Q."/>
            <person name="Xin Y.-H."/>
        </authorList>
    </citation>
    <scope>NUCLEOTIDE SEQUENCE [LARGE SCALE GENOMIC DNA]</scope>
    <source>
        <strain evidence="2 3">Hh39</strain>
    </source>
</reference>
<evidence type="ECO:0000313" key="2">
    <source>
        <dbReference type="EMBL" id="RJT87446.1"/>
    </source>
</evidence>
<feature type="transmembrane region" description="Helical" evidence="1">
    <location>
        <begin position="121"/>
        <end position="150"/>
    </location>
</feature>
<evidence type="ECO:0008006" key="4">
    <source>
        <dbReference type="Google" id="ProtNLM"/>
    </source>
</evidence>
<feature type="transmembrane region" description="Helical" evidence="1">
    <location>
        <begin position="265"/>
        <end position="290"/>
    </location>
</feature>
<dbReference type="EMBL" id="QZVS01000089">
    <property type="protein sequence ID" value="RJT87446.1"/>
    <property type="molecule type" value="Genomic_DNA"/>
</dbReference>